<gene>
    <name evidence="1" type="ORF">VMCG_00084</name>
</gene>
<dbReference type="AlphaFoldDB" id="A0A423XA22"/>
<dbReference type="EMBL" id="LKEA01000001">
    <property type="protein sequence ID" value="ROW12759.1"/>
    <property type="molecule type" value="Genomic_DNA"/>
</dbReference>
<organism evidence="1 2">
    <name type="scientific">Cytospora schulzeri</name>
    <dbReference type="NCBI Taxonomy" id="448051"/>
    <lineage>
        <taxon>Eukaryota</taxon>
        <taxon>Fungi</taxon>
        <taxon>Dikarya</taxon>
        <taxon>Ascomycota</taxon>
        <taxon>Pezizomycotina</taxon>
        <taxon>Sordariomycetes</taxon>
        <taxon>Sordariomycetidae</taxon>
        <taxon>Diaporthales</taxon>
        <taxon>Cytosporaceae</taxon>
        <taxon>Cytospora</taxon>
    </lineage>
</organism>
<keyword evidence="2" id="KW-1185">Reference proteome</keyword>
<accession>A0A423XA22</accession>
<comment type="caution">
    <text evidence="1">The sequence shown here is derived from an EMBL/GenBank/DDBJ whole genome shotgun (WGS) entry which is preliminary data.</text>
</comment>
<evidence type="ECO:0000313" key="1">
    <source>
        <dbReference type="EMBL" id="ROW12759.1"/>
    </source>
</evidence>
<dbReference type="Proteomes" id="UP000283895">
    <property type="component" value="Unassembled WGS sequence"/>
</dbReference>
<protein>
    <submittedName>
        <fullName evidence="1">Uncharacterized protein</fullName>
    </submittedName>
</protein>
<proteinExistence type="predicted"/>
<name>A0A423XA22_9PEZI</name>
<evidence type="ECO:0000313" key="2">
    <source>
        <dbReference type="Proteomes" id="UP000283895"/>
    </source>
</evidence>
<reference evidence="1 2" key="1">
    <citation type="submission" date="2015-09" db="EMBL/GenBank/DDBJ databases">
        <title>Host preference determinants of Valsa canker pathogens revealed by comparative genomics.</title>
        <authorList>
            <person name="Yin Z."/>
            <person name="Huang L."/>
        </authorList>
    </citation>
    <scope>NUCLEOTIDE SEQUENCE [LARGE SCALE GENOMIC DNA]</scope>
    <source>
        <strain evidence="1 2">03-1</strain>
    </source>
</reference>
<sequence>MTFDINFSKMTETFLSRRTEDTRTEDFKFLLRTTMVPEYYSAYLQRFLEEPMSDHQELIHFTWQNVIGYIRRMSTGPEDLIRWSAVLRYLIEQGADVHQPTGLRGLHEYEGSAYLSILTAARGPLEADEYIHAWLSMLESFGVPIGSYMEREAQTVYRYWDRAILHYDWPRILACVDFGNVCALSWRWRQDPGEEHFELWEEFQNLIPESFPEFIFLPPSGPADFKVWLASGVNDDCRSYNYPFMVAQLDLYSGLALDGPFGRRPYYVDTIRLALKIREGRFARREARKWRKAHPRERLPTQMIPGSWVD</sequence>